<keyword evidence="7" id="KW-1185">Reference proteome</keyword>
<comment type="caution">
    <text evidence="6">The sequence shown here is derived from an EMBL/GenBank/DDBJ whole genome shotgun (WGS) entry which is preliminary data.</text>
</comment>
<dbReference type="PANTHER" id="PTHR43712:SF2">
    <property type="entry name" value="O-METHYLTRANSFERASE CICE"/>
    <property type="match status" value="1"/>
</dbReference>
<dbReference type="PANTHER" id="PTHR43712">
    <property type="entry name" value="PUTATIVE (AFU_ORTHOLOGUE AFUA_4G14580)-RELATED"/>
    <property type="match status" value="1"/>
</dbReference>
<dbReference type="Gene3D" id="1.10.287.1350">
    <property type="match status" value="1"/>
</dbReference>
<feature type="domain" description="O-methyltransferase dimerisation" evidence="5">
    <location>
        <begin position="52"/>
        <end position="126"/>
    </location>
</feature>
<evidence type="ECO:0000256" key="3">
    <source>
        <dbReference type="ARBA" id="ARBA00022691"/>
    </source>
</evidence>
<dbReference type="SUPFAM" id="SSF46785">
    <property type="entry name" value="Winged helix' DNA-binding domain"/>
    <property type="match status" value="1"/>
</dbReference>
<accession>A0A6M1TZD2</accession>
<keyword evidence="3" id="KW-0949">S-adenosyl-L-methionine</keyword>
<dbReference type="InterPro" id="IPR029063">
    <property type="entry name" value="SAM-dependent_MTases_sf"/>
</dbReference>
<feature type="domain" description="O-methyltransferase C-terminal" evidence="4">
    <location>
        <begin position="142"/>
        <end position="355"/>
    </location>
</feature>
<evidence type="ECO:0000259" key="5">
    <source>
        <dbReference type="Pfam" id="PF08100"/>
    </source>
</evidence>
<organism evidence="6 7">
    <name type="scientific">Paragemmobacter kunshanensis</name>
    <dbReference type="NCBI Taxonomy" id="2583234"/>
    <lineage>
        <taxon>Bacteria</taxon>
        <taxon>Pseudomonadati</taxon>
        <taxon>Pseudomonadota</taxon>
        <taxon>Alphaproteobacteria</taxon>
        <taxon>Rhodobacterales</taxon>
        <taxon>Paracoccaceae</taxon>
        <taxon>Paragemmobacter</taxon>
    </lineage>
</organism>
<gene>
    <name evidence="6" type="ORF">G5V65_12105</name>
</gene>
<protein>
    <submittedName>
        <fullName evidence="6">Methyltransferase domain-containing protein</fullName>
    </submittedName>
</protein>
<dbReference type="InterPro" id="IPR016461">
    <property type="entry name" value="COMT-like"/>
</dbReference>
<dbReference type="GO" id="GO:0046983">
    <property type="term" value="F:protein dimerization activity"/>
    <property type="evidence" value="ECO:0007669"/>
    <property type="project" value="InterPro"/>
</dbReference>
<dbReference type="GO" id="GO:0032259">
    <property type="term" value="P:methylation"/>
    <property type="evidence" value="ECO:0007669"/>
    <property type="project" value="UniProtKB-KW"/>
</dbReference>
<dbReference type="Pfam" id="PF08100">
    <property type="entry name" value="Dimerisation"/>
    <property type="match status" value="1"/>
</dbReference>
<sequence length="385" mass="40289">MSDAAAGSVTPGRRARQPLAVRLGLSPRFHAFCARVPGLKHMARAEGAALFDIVQGFVQSQALLALVELRVLHRLAEGPAALAALAGPAGVPVERMAILCKAGAGLGLMAERRGMWRLTVRGAAFLAVPGLEAMVRHHPVLYRDLADPVAFFRGETQPELAGFWPYVFGAGGAADPELAARYSALMADSQGLVAADTLAAVDFRGIRHLMDVGGGTGAFLAAVGAAHPGLEMTLFDLPAVVPGAEARFTAAGMGGRVRIVPGSFRDDALPVGADAISLVRVLYDHADSTVAGLLRAVWAALPDGGRILISEPMAGGTRPDPATDVYFSIYTLAMQTGRTRSGAEIQRMLEEAGFSDCQIRPGFRPFVTSVVTAVKSVNDSAQKSV</sequence>
<dbReference type="AlphaFoldDB" id="A0A6M1TZD2"/>
<evidence type="ECO:0000313" key="6">
    <source>
        <dbReference type="EMBL" id="NGQ91642.1"/>
    </source>
</evidence>
<evidence type="ECO:0000313" key="7">
    <source>
        <dbReference type="Proteomes" id="UP000474758"/>
    </source>
</evidence>
<dbReference type="GO" id="GO:0008171">
    <property type="term" value="F:O-methyltransferase activity"/>
    <property type="evidence" value="ECO:0007669"/>
    <property type="project" value="InterPro"/>
</dbReference>
<dbReference type="Gene3D" id="1.10.10.10">
    <property type="entry name" value="Winged helix-like DNA-binding domain superfamily/Winged helix DNA-binding domain"/>
    <property type="match status" value="1"/>
</dbReference>
<dbReference type="PROSITE" id="PS51683">
    <property type="entry name" value="SAM_OMT_II"/>
    <property type="match status" value="1"/>
</dbReference>
<dbReference type="CDD" id="cd02440">
    <property type="entry name" value="AdoMet_MTases"/>
    <property type="match status" value="1"/>
</dbReference>
<name>A0A6M1TZD2_9RHOB</name>
<reference evidence="6 7" key="1">
    <citation type="submission" date="2020-02" db="EMBL/GenBank/DDBJ databases">
        <title>Rhodobacter translucens sp. nov., a novel bacterium isolated from activated sludge.</title>
        <authorList>
            <person name="Liu J."/>
        </authorList>
    </citation>
    <scope>NUCLEOTIDE SEQUENCE [LARGE SCALE GENOMIC DNA]</scope>
    <source>
        <strain evidence="6 7">HX-7-19</strain>
    </source>
</reference>
<proteinExistence type="predicted"/>
<dbReference type="Gene3D" id="3.40.50.150">
    <property type="entry name" value="Vaccinia Virus protein VP39"/>
    <property type="match status" value="1"/>
</dbReference>
<dbReference type="InterPro" id="IPR001077">
    <property type="entry name" value="COMT_C"/>
</dbReference>
<dbReference type="Pfam" id="PF00891">
    <property type="entry name" value="Methyltransf_2"/>
    <property type="match status" value="1"/>
</dbReference>
<dbReference type="RefSeq" id="WP_165050420.1">
    <property type="nucleotide sequence ID" value="NZ_JAALFE010000011.1"/>
</dbReference>
<keyword evidence="2 6" id="KW-0808">Transferase</keyword>
<dbReference type="EMBL" id="JAALFE010000011">
    <property type="protein sequence ID" value="NGQ91642.1"/>
    <property type="molecule type" value="Genomic_DNA"/>
</dbReference>
<dbReference type="Proteomes" id="UP000474758">
    <property type="component" value="Unassembled WGS sequence"/>
</dbReference>
<dbReference type="InterPro" id="IPR036390">
    <property type="entry name" value="WH_DNA-bd_sf"/>
</dbReference>
<dbReference type="InterPro" id="IPR012967">
    <property type="entry name" value="COMT_dimerisation"/>
</dbReference>
<evidence type="ECO:0000259" key="4">
    <source>
        <dbReference type="Pfam" id="PF00891"/>
    </source>
</evidence>
<keyword evidence="1 6" id="KW-0489">Methyltransferase</keyword>
<dbReference type="InterPro" id="IPR036388">
    <property type="entry name" value="WH-like_DNA-bd_sf"/>
</dbReference>
<dbReference type="SUPFAM" id="SSF53335">
    <property type="entry name" value="S-adenosyl-L-methionine-dependent methyltransferases"/>
    <property type="match status" value="1"/>
</dbReference>
<evidence type="ECO:0000256" key="2">
    <source>
        <dbReference type="ARBA" id="ARBA00022679"/>
    </source>
</evidence>
<evidence type="ECO:0000256" key="1">
    <source>
        <dbReference type="ARBA" id="ARBA00022603"/>
    </source>
</evidence>